<keyword evidence="1" id="KW-0694">RNA-binding</keyword>
<feature type="domain" description="RRM" evidence="3">
    <location>
        <begin position="1"/>
        <end position="55"/>
    </location>
</feature>
<dbReference type="InterPro" id="IPR000504">
    <property type="entry name" value="RRM_dom"/>
</dbReference>
<gene>
    <name evidence="4" type="ORF">BYL167_LOCUS36353</name>
    <name evidence="5" type="ORF">GIL414_LOCUS47922</name>
</gene>
<evidence type="ECO:0000259" key="3">
    <source>
        <dbReference type="PROSITE" id="PS50102"/>
    </source>
</evidence>
<evidence type="ECO:0000313" key="4">
    <source>
        <dbReference type="EMBL" id="CAF4508506.1"/>
    </source>
</evidence>
<feature type="compositionally biased region" description="Polar residues" evidence="2">
    <location>
        <begin position="63"/>
        <end position="72"/>
    </location>
</feature>
<dbReference type="PROSITE" id="PS50102">
    <property type="entry name" value="RRM"/>
    <property type="match status" value="1"/>
</dbReference>
<proteinExistence type="predicted"/>
<feature type="non-terminal residue" evidence="4">
    <location>
        <position position="80"/>
    </location>
</feature>
<reference evidence="4" key="1">
    <citation type="submission" date="2021-02" db="EMBL/GenBank/DDBJ databases">
        <authorList>
            <person name="Nowell W R."/>
        </authorList>
    </citation>
    <scope>NUCLEOTIDE SEQUENCE</scope>
</reference>
<evidence type="ECO:0000313" key="5">
    <source>
        <dbReference type="EMBL" id="CAF4818948.1"/>
    </source>
</evidence>
<evidence type="ECO:0000313" key="6">
    <source>
        <dbReference type="Proteomes" id="UP000681967"/>
    </source>
</evidence>
<sequence length="80" mass="8989">QTIFHSYGQVIECVKVRERYGFVRFANGEEAQRALAACNGVQLNGYPMIVEYAQNEILISPKSPRTNNTGSSAPFRPHPY</sequence>
<dbReference type="Gene3D" id="3.30.70.330">
    <property type="match status" value="1"/>
</dbReference>
<dbReference type="GO" id="GO:0003723">
    <property type="term" value="F:RNA binding"/>
    <property type="evidence" value="ECO:0007669"/>
    <property type="project" value="UniProtKB-UniRule"/>
</dbReference>
<organism evidence="4 6">
    <name type="scientific">Rotaria magnacalcarata</name>
    <dbReference type="NCBI Taxonomy" id="392030"/>
    <lineage>
        <taxon>Eukaryota</taxon>
        <taxon>Metazoa</taxon>
        <taxon>Spiralia</taxon>
        <taxon>Gnathifera</taxon>
        <taxon>Rotifera</taxon>
        <taxon>Eurotatoria</taxon>
        <taxon>Bdelloidea</taxon>
        <taxon>Philodinida</taxon>
        <taxon>Philodinidae</taxon>
        <taxon>Rotaria</taxon>
    </lineage>
</organism>
<protein>
    <recommendedName>
        <fullName evidence="3">RRM domain-containing protein</fullName>
    </recommendedName>
</protein>
<dbReference type="InterPro" id="IPR035979">
    <property type="entry name" value="RBD_domain_sf"/>
</dbReference>
<evidence type="ECO:0000256" key="2">
    <source>
        <dbReference type="SAM" id="MobiDB-lite"/>
    </source>
</evidence>
<dbReference type="AlphaFoldDB" id="A0A8S2XQR5"/>
<dbReference type="InterPro" id="IPR012677">
    <property type="entry name" value="Nucleotide-bd_a/b_plait_sf"/>
</dbReference>
<feature type="non-terminal residue" evidence="4">
    <location>
        <position position="1"/>
    </location>
</feature>
<dbReference type="Proteomes" id="UP000681967">
    <property type="component" value="Unassembled WGS sequence"/>
</dbReference>
<evidence type="ECO:0000256" key="1">
    <source>
        <dbReference type="PROSITE-ProRule" id="PRU00176"/>
    </source>
</evidence>
<dbReference type="Pfam" id="PF00076">
    <property type="entry name" value="RRM_1"/>
    <property type="match status" value="1"/>
</dbReference>
<dbReference type="EMBL" id="CAJOBH010079088">
    <property type="protein sequence ID" value="CAF4508506.1"/>
    <property type="molecule type" value="Genomic_DNA"/>
</dbReference>
<name>A0A8S2XQR5_9BILA</name>
<dbReference type="EMBL" id="CAJOBJ010154175">
    <property type="protein sequence ID" value="CAF4818948.1"/>
    <property type="molecule type" value="Genomic_DNA"/>
</dbReference>
<dbReference type="SUPFAM" id="SSF54928">
    <property type="entry name" value="RNA-binding domain, RBD"/>
    <property type="match status" value="1"/>
</dbReference>
<dbReference type="Proteomes" id="UP000681720">
    <property type="component" value="Unassembled WGS sequence"/>
</dbReference>
<feature type="region of interest" description="Disordered" evidence="2">
    <location>
        <begin position="61"/>
        <end position="80"/>
    </location>
</feature>
<accession>A0A8S2XQR5</accession>
<comment type="caution">
    <text evidence="4">The sequence shown here is derived from an EMBL/GenBank/DDBJ whole genome shotgun (WGS) entry which is preliminary data.</text>
</comment>